<reference evidence="2" key="1">
    <citation type="submission" date="2021-03" db="EMBL/GenBank/DDBJ databases">
        <title>Chromosome level genome of the anhydrobiotic midge Polypedilum vanderplanki.</title>
        <authorList>
            <person name="Yoshida Y."/>
            <person name="Kikawada T."/>
            <person name="Gusev O."/>
        </authorList>
    </citation>
    <scope>NUCLEOTIDE SEQUENCE</scope>
    <source>
        <strain evidence="2">NIAS01</strain>
        <tissue evidence="2">Whole body or cell culture</tissue>
    </source>
</reference>
<protein>
    <submittedName>
        <fullName evidence="2">Uncharacterized protein</fullName>
    </submittedName>
</protein>
<keyword evidence="3" id="KW-1185">Reference proteome</keyword>
<gene>
    <name evidence="2" type="ORF">PVAND_013827</name>
</gene>
<feature type="transmembrane region" description="Helical" evidence="1">
    <location>
        <begin position="172"/>
        <end position="195"/>
    </location>
</feature>
<accession>A0A9J6CQJ7</accession>
<name>A0A9J6CQJ7_POLVA</name>
<evidence type="ECO:0000313" key="2">
    <source>
        <dbReference type="EMBL" id="KAG5684602.1"/>
    </source>
</evidence>
<feature type="transmembrane region" description="Helical" evidence="1">
    <location>
        <begin position="220"/>
        <end position="240"/>
    </location>
</feature>
<evidence type="ECO:0000313" key="3">
    <source>
        <dbReference type="Proteomes" id="UP001107558"/>
    </source>
</evidence>
<keyword evidence="1" id="KW-0472">Membrane</keyword>
<feature type="transmembrane region" description="Helical" evidence="1">
    <location>
        <begin position="301"/>
        <end position="320"/>
    </location>
</feature>
<dbReference type="EMBL" id="JADBJN010000001">
    <property type="protein sequence ID" value="KAG5684602.1"/>
    <property type="molecule type" value="Genomic_DNA"/>
</dbReference>
<dbReference type="Proteomes" id="UP001107558">
    <property type="component" value="Chromosome 1"/>
</dbReference>
<evidence type="ECO:0000256" key="1">
    <source>
        <dbReference type="SAM" id="Phobius"/>
    </source>
</evidence>
<dbReference type="AlphaFoldDB" id="A0A9J6CQJ7"/>
<organism evidence="2 3">
    <name type="scientific">Polypedilum vanderplanki</name>
    <name type="common">Sleeping chironomid midge</name>
    <dbReference type="NCBI Taxonomy" id="319348"/>
    <lineage>
        <taxon>Eukaryota</taxon>
        <taxon>Metazoa</taxon>
        <taxon>Ecdysozoa</taxon>
        <taxon>Arthropoda</taxon>
        <taxon>Hexapoda</taxon>
        <taxon>Insecta</taxon>
        <taxon>Pterygota</taxon>
        <taxon>Neoptera</taxon>
        <taxon>Endopterygota</taxon>
        <taxon>Diptera</taxon>
        <taxon>Nematocera</taxon>
        <taxon>Chironomoidea</taxon>
        <taxon>Chironomidae</taxon>
        <taxon>Chironominae</taxon>
        <taxon>Polypedilum</taxon>
        <taxon>Polypedilum</taxon>
    </lineage>
</organism>
<sequence>MRALKFYCLLIVIICAAIYADYSLIDRVTNYYVESKVDHYDFLKYLWDYKSFFSCDFNPICFITIKGLVTDHINFYILSPTAALINQYLQLDVLQEKIPSLNIINAISIIHAIVGIIAGFFIASSKLRFRRIGVILFELRYLLDDLGKIVSKELYGVEYEYVKYSETQKITLYIDIFCNFISIVWLLVVINSFIIETEFMQLPVFTRYNKKYIQELKNSVILDVIIIAILLSISCIAWNYYTNIFEEKFEVYGTEFIKSSIFLAVAWMWKLFNIHALIQYTMIAIFSNNLIFFMKKAPMPVLFSLLYICFISEIFIRIVFPD</sequence>
<proteinExistence type="predicted"/>
<feature type="transmembrane region" description="Helical" evidence="1">
    <location>
        <begin position="7"/>
        <end position="25"/>
    </location>
</feature>
<keyword evidence="1" id="KW-1133">Transmembrane helix</keyword>
<comment type="caution">
    <text evidence="2">The sequence shown here is derived from an EMBL/GenBank/DDBJ whole genome shotgun (WGS) entry which is preliminary data.</text>
</comment>
<feature type="transmembrane region" description="Helical" evidence="1">
    <location>
        <begin position="103"/>
        <end position="123"/>
    </location>
</feature>
<keyword evidence="1" id="KW-0812">Transmembrane</keyword>